<gene>
    <name evidence="2" type="ORF">J41TS12_41910</name>
</gene>
<feature type="transmembrane region" description="Helical" evidence="1">
    <location>
        <begin position="12"/>
        <end position="35"/>
    </location>
</feature>
<keyword evidence="1" id="KW-0812">Transmembrane</keyword>
<reference evidence="2 3" key="1">
    <citation type="submission" date="2021-03" db="EMBL/GenBank/DDBJ databases">
        <title>Antimicrobial resistance genes in bacteria isolated from Japanese honey, and their potential for conferring macrolide and lincosamide resistance in the American foulbrood pathogen Paenibacillus larvae.</title>
        <authorList>
            <person name="Okamoto M."/>
            <person name="Kumagai M."/>
            <person name="Kanamori H."/>
            <person name="Takamatsu D."/>
        </authorList>
    </citation>
    <scope>NUCLEOTIDE SEQUENCE [LARGE SCALE GENOMIC DNA]</scope>
    <source>
        <strain evidence="2 3">J41TS12</strain>
    </source>
</reference>
<dbReference type="EMBL" id="BORR01000020">
    <property type="protein sequence ID" value="GIO39330.1"/>
    <property type="molecule type" value="Genomic_DNA"/>
</dbReference>
<dbReference type="Proteomes" id="UP000681162">
    <property type="component" value="Unassembled WGS sequence"/>
</dbReference>
<keyword evidence="1" id="KW-1133">Transmembrane helix</keyword>
<comment type="caution">
    <text evidence="2">The sequence shown here is derived from an EMBL/GenBank/DDBJ whole genome shotgun (WGS) entry which is preliminary data.</text>
</comment>
<proteinExistence type="predicted"/>
<dbReference type="RefSeq" id="WP_049894771.1">
    <property type="nucleotide sequence ID" value="NZ_BORR01000020.1"/>
</dbReference>
<protein>
    <submittedName>
        <fullName evidence="2">Uncharacterized protein</fullName>
    </submittedName>
</protein>
<evidence type="ECO:0000313" key="3">
    <source>
        <dbReference type="Proteomes" id="UP000681162"/>
    </source>
</evidence>
<feature type="transmembrane region" description="Helical" evidence="1">
    <location>
        <begin position="41"/>
        <end position="64"/>
    </location>
</feature>
<sequence length="69" mass="7058">MKEDPASILKSLTPAGLAIGFLAGTTLGSSLSFLMEWQPSRLVLTVTLLGLTGAVLGLGAAACIRRSIT</sequence>
<keyword evidence="3" id="KW-1185">Reference proteome</keyword>
<dbReference type="AlphaFoldDB" id="A0A919XYR2"/>
<evidence type="ECO:0000313" key="2">
    <source>
        <dbReference type="EMBL" id="GIO39330.1"/>
    </source>
</evidence>
<accession>A0A919XYR2</accession>
<name>A0A919XYR2_9BACL</name>
<keyword evidence="1" id="KW-0472">Membrane</keyword>
<evidence type="ECO:0000256" key="1">
    <source>
        <dbReference type="SAM" id="Phobius"/>
    </source>
</evidence>
<organism evidence="2 3">
    <name type="scientific">Paenibacillus antibioticophila</name>
    <dbReference type="NCBI Taxonomy" id="1274374"/>
    <lineage>
        <taxon>Bacteria</taxon>
        <taxon>Bacillati</taxon>
        <taxon>Bacillota</taxon>
        <taxon>Bacilli</taxon>
        <taxon>Bacillales</taxon>
        <taxon>Paenibacillaceae</taxon>
        <taxon>Paenibacillus</taxon>
    </lineage>
</organism>